<dbReference type="Proteomes" id="UP000000714">
    <property type="component" value="Segment"/>
</dbReference>
<sequence>MSEAISGKYSSTMEYGDVSTEVKVTFNPDIQPFPVDPKNETPSYDNSITNIPLGIPNYGKFLGYGEWLTGVEDEDKTLIDRLVSKDTSFANILSKYMISDNYLVQLRKGLTQYEDVRYGALFDSMLKNNIFVDDMNGHLVNGYNRPGLVKMSISDFIQFLVNMRVWRYNLLDNPLSFRKYMAIVASILGNMQLPIDFPVLIDRLTTVKATNAISASVPYSTSNSDAIGWVTQSSNSGYGTATIQNKVSKTNVRTSQLIANLVRPTGTQDDLLVTPGSRSINITKCGGVTTNVYLGYQLDRVTGTRLASATTYPKEDKPLFGSDVWGKDGSANNEVKDKPKPVTKDYFIVYVMSGYVEHAVIFDCSDPTYKVVEDDITMNFPPDFISLLEPKTKIFRDAYQYYVNEKENTWKTFPIQKMFDSMGKVVEAFTILDCNLDEPRANTIDENSPRINVNYGYNQYFKMYSYAKQATMLNVMPAYGVTFNKAYYYNPRDFLTLQDYDEACIPIHGSFMPSHLRWYQSDVQRPWYSRGRDVYSYNGGYTGGYLGGPGWYGGWWDSLWGVPSLYLGWYSGFFW</sequence>
<dbReference type="RefSeq" id="YP_001469059.1">
    <property type="nucleotide sequence ID" value="NC_009817.1"/>
</dbReference>
<protein>
    <submittedName>
        <fullName evidence="1">Gp060</fullName>
    </submittedName>
</protein>
<keyword evidence="2" id="KW-1185">Reference proteome</keyword>
<evidence type="ECO:0000313" key="2">
    <source>
        <dbReference type="Proteomes" id="UP000000714"/>
    </source>
</evidence>
<dbReference type="EMBL" id="DQ535032">
    <property type="protein sequence ID" value="ABG21603.1"/>
    <property type="molecule type" value="Genomic_DNA"/>
</dbReference>
<reference evidence="1 2" key="1">
    <citation type="journal article" date="2007" name="Virology">
        <title>KSY1, a lactococcal phage with a T7-like transcription.</title>
        <authorList>
            <person name="Chopin A."/>
            <person name="Deveau H."/>
            <person name="Ehrlich S.D."/>
            <person name="Moineau S."/>
            <person name="Chopin M.C."/>
        </authorList>
    </citation>
    <scope>NUCLEOTIDE SEQUENCE</scope>
</reference>
<name>A6MAC5_9CAUD</name>
<organism evidence="1 2">
    <name type="scientific">Lactococcus phage KSY1</name>
    <dbReference type="NCBI Taxonomy" id="2913972"/>
    <lineage>
        <taxon>Viruses</taxon>
        <taxon>Duplodnaviria</taxon>
        <taxon>Heunggongvirae</taxon>
        <taxon>Uroviricota</taxon>
        <taxon>Caudoviricetes</taxon>
        <taxon>Chopinvirus</taxon>
        <taxon>Chopinvirus KSY1</taxon>
    </lineage>
</organism>
<accession>A6MAC5</accession>
<proteinExistence type="predicted"/>
<gene>
    <name evidence="1" type="ORF">KSY1p060</name>
</gene>
<evidence type="ECO:0000313" key="1">
    <source>
        <dbReference type="EMBL" id="ABG21603.1"/>
    </source>
</evidence>
<dbReference type="GeneID" id="5601922"/>
<dbReference type="KEGG" id="vg:5601922"/>